<keyword evidence="3" id="KW-1185">Reference proteome</keyword>
<accession>A0ABP7NQM6</accession>
<dbReference type="SUPFAM" id="SSF51735">
    <property type="entry name" value="NAD(P)-binding Rossmann-fold domains"/>
    <property type="match status" value="1"/>
</dbReference>
<dbReference type="Proteomes" id="UP001418444">
    <property type="component" value="Unassembled WGS sequence"/>
</dbReference>
<dbReference type="EMBL" id="BAAAZW010000002">
    <property type="protein sequence ID" value="GAA3952039.1"/>
    <property type="molecule type" value="Genomic_DNA"/>
</dbReference>
<comment type="caution">
    <text evidence="2">The sequence shown here is derived from an EMBL/GenBank/DDBJ whole genome shotgun (WGS) entry which is preliminary data.</text>
</comment>
<evidence type="ECO:0000313" key="3">
    <source>
        <dbReference type="Proteomes" id="UP001418444"/>
    </source>
</evidence>
<dbReference type="Pfam" id="PF01370">
    <property type="entry name" value="Epimerase"/>
    <property type="match status" value="1"/>
</dbReference>
<name>A0ABP7NQM6_9ACTN</name>
<dbReference type="PANTHER" id="PTHR48079">
    <property type="entry name" value="PROTEIN YEEZ"/>
    <property type="match status" value="1"/>
</dbReference>
<evidence type="ECO:0000313" key="2">
    <source>
        <dbReference type="EMBL" id="GAA3952039.1"/>
    </source>
</evidence>
<dbReference type="PANTHER" id="PTHR48079:SF6">
    <property type="entry name" value="NAD(P)-BINDING DOMAIN-CONTAINING PROTEIN-RELATED"/>
    <property type="match status" value="1"/>
</dbReference>
<sequence length="347" mass="37156">MHLVIGGNGFLGSHLVRRLAAAGEQVRVLTRPTSDLRSLAGMDVEHVTGDLFDAAAVDAAMTGCDTVFHCAVDTRAWLTDPAPLYRTNVEALRSVLDVAARHDLRKFVATSTMATIGRGTGRAVVDESQRFDWADRAPHYVLARVAGERLALSYAEHSRVPVVAMCVSNTYGPGDWAPTPHGSFVAAAALGRLPFTVRGMRAEAVGIDDAADALARAAVRGVAGERYIVSERSIDLGDVVATAAAAVDREPPRLVLGKPALYAAGAAGTAWTRLPQVFPPARALPGAGAPQKLSLDSVRLMHVMAPMSHAKAERDLDWHPRPVTEAVAEGARFWRDLVARRREARTR</sequence>
<dbReference type="InterPro" id="IPR001509">
    <property type="entry name" value="Epimerase_deHydtase"/>
</dbReference>
<dbReference type="InterPro" id="IPR051783">
    <property type="entry name" value="NAD(P)-dependent_oxidoreduct"/>
</dbReference>
<dbReference type="RefSeq" id="WP_344780736.1">
    <property type="nucleotide sequence ID" value="NZ_BAAAZW010000002.1"/>
</dbReference>
<gene>
    <name evidence="2" type="ORF">GCM10022231_07420</name>
</gene>
<dbReference type="Gene3D" id="3.40.50.720">
    <property type="entry name" value="NAD(P)-binding Rossmann-like Domain"/>
    <property type="match status" value="1"/>
</dbReference>
<feature type="domain" description="NAD-dependent epimerase/dehydratase" evidence="1">
    <location>
        <begin position="3"/>
        <end position="228"/>
    </location>
</feature>
<proteinExistence type="predicted"/>
<dbReference type="InterPro" id="IPR036291">
    <property type="entry name" value="NAD(P)-bd_dom_sf"/>
</dbReference>
<protein>
    <submittedName>
        <fullName evidence="2">NAD-dependent epimerase/dehydratase family protein</fullName>
    </submittedName>
</protein>
<organism evidence="2 3">
    <name type="scientific">Gordonia caeni</name>
    <dbReference type="NCBI Taxonomy" id="1007097"/>
    <lineage>
        <taxon>Bacteria</taxon>
        <taxon>Bacillati</taxon>
        <taxon>Actinomycetota</taxon>
        <taxon>Actinomycetes</taxon>
        <taxon>Mycobacteriales</taxon>
        <taxon>Gordoniaceae</taxon>
        <taxon>Gordonia</taxon>
    </lineage>
</organism>
<evidence type="ECO:0000259" key="1">
    <source>
        <dbReference type="Pfam" id="PF01370"/>
    </source>
</evidence>
<reference evidence="3" key="1">
    <citation type="journal article" date="2019" name="Int. J. Syst. Evol. Microbiol.">
        <title>The Global Catalogue of Microorganisms (GCM) 10K type strain sequencing project: providing services to taxonomists for standard genome sequencing and annotation.</title>
        <authorList>
            <consortium name="The Broad Institute Genomics Platform"/>
            <consortium name="The Broad Institute Genome Sequencing Center for Infectious Disease"/>
            <person name="Wu L."/>
            <person name="Ma J."/>
        </authorList>
    </citation>
    <scope>NUCLEOTIDE SEQUENCE [LARGE SCALE GENOMIC DNA]</scope>
    <source>
        <strain evidence="3">JCM 16923</strain>
    </source>
</reference>